<dbReference type="AlphaFoldDB" id="A0A9P4IBL6"/>
<name>A0A9P4IBL6_9PEZI</name>
<evidence type="ECO:0000313" key="1">
    <source>
        <dbReference type="EMBL" id="KAF2095914.1"/>
    </source>
</evidence>
<gene>
    <name evidence="1" type="ORF">NA57DRAFT_58980</name>
</gene>
<evidence type="ECO:0000313" key="2">
    <source>
        <dbReference type="Proteomes" id="UP000799772"/>
    </source>
</evidence>
<dbReference type="PANTHER" id="PTHR47784:SF5">
    <property type="entry name" value="STEROL UPTAKE CONTROL PROTEIN 2"/>
    <property type="match status" value="1"/>
</dbReference>
<comment type="caution">
    <text evidence="1">The sequence shown here is derived from an EMBL/GenBank/DDBJ whole genome shotgun (WGS) entry which is preliminary data.</text>
</comment>
<proteinExistence type="predicted"/>
<accession>A0A9P4IBL6</accession>
<dbReference type="InterPro" id="IPR053157">
    <property type="entry name" value="Sterol_Uptake_Regulator"/>
</dbReference>
<dbReference type="PANTHER" id="PTHR47784">
    <property type="entry name" value="STEROL UPTAKE CONTROL PROTEIN 2"/>
    <property type="match status" value="1"/>
</dbReference>
<protein>
    <submittedName>
        <fullName evidence="1">Uncharacterized protein</fullName>
    </submittedName>
</protein>
<reference evidence="1" key="1">
    <citation type="journal article" date="2020" name="Stud. Mycol.">
        <title>101 Dothideomycetes genomes: a test case for predicting lifestyles and emergence of pathogens.</title>
        <authorList>
            <person name="Haridas S."/>
            <person name="Albert R."/>
            <person name="Binder M."/>
            <person name="Bloem J."/>
            <person name="Labutti K."/>
            <person name="Salamov A."/>
            <person name="Andreopoulos B."/>
            <person name="Baker S."/>
            <person name="Barry K."/>
            <person name="Bills G."/>
            <person name="Bluhm B."/>
            <person name="Cannon C."/>
            <person name="Castanera R."/>
            <person name="Culley D."/>
            <person name="Daum C."/>
            <person name="Ezra D."/>
            <person name="Gonzalez J."/>
            <person name="Henrissat B."/>
            <person name="Kuo A."/>
            <person name="Liang C."/>
            <person name="Lipzen A."/>
            <person name="Lutzoni F."/>
            <person name="Magnuson J."/>
            <person name="Mondo S."/>
            <person name="Nolan M."/>
            <person name="Ohm R."/>
            <person name="Pangilinan J."/>
            <person name="Park H.-J."/>
            <person name="Ramirez L."/>
            <person name="Alfaro M."/>
            <person name="Sun H."/>
            <person name="Tritt A."/>
            <person name="Yoshinaga Y."/>
            <person name="Zwiers L.-H."/>
            <person name="Turgeon B."/>
            <person name="Goodwin S."/>
            <person name="Spatafora J."/>
            <person name="Crous P."/>
            <person name="Grigoriev I."/>
        </authorList>
    </citation>
    <scope>NUCLEOTIDE SEQUENCE</scope>
    <source>
        <strain evidence="1">CBS 133067</strain>
    </source>
</reference>
<organism evidence="1 2">
    <name type="scientific">Rhizodiscina lignyota</name>
    <dbReference type="NCBI Taxonomy" id="1504668"/>
    <lineage>
        <taxon>Eukaryota</taxon>
        <taxon>Fungi</taxon>
        <taxon>Dikarya</taxon>
        <taxon>Ascomycota</taxon>
        <taxon>Pezizomycotina</taxon>
        <taxon>Dothideomycetes</taxon>
        <taxon>Pleosporomycetidae</taxon>
        <taxon>Aulographales</taxon>
        <taxon>Rhizodiscinaceae</taxon>
        <taxon>Rhizodiscina</taxon>
    </lineage>
</organism>
<dbReference type="OrthoDB" id="416217at2759"/>
<dbReference type="Proteomes" id="UP000799772">
    <property type="component" value="Unassembled WGS sequence"/>
</dbReference>
<dbReference type="GO" id="GO:0001228">
    <property type="term" value="F:DNA-binding transcription activator activity, RNA polymerase II-specific"/>
    <property type="evidence" value="ECO:0007669"/>
    <property type="project" value="TreeGrafter"/>
</dbReference>
<keyword evidence="2" id="KW-1185">Reference proteome</keyword>
<dbReference type="EMBL" id="ML978130">
    <property type="protein sequence ID" value="KAF2095914.1"/>
    <property type="molecule type" value="Genomic_DNA"/>
</dbReference>
<sequence>MPVRFADDENQAATAKLELRLLHHFTSMVSFTFPSSKQGIILDLWQIHAIRLGFEFEFLLNAIYAISALHIIRDLPHSPRFYTQDEDSITMGRLLGLQKPSLGGVDPKQAHRYYLTLAVSQHREATAKLCAENSNALLLSSVLLSYQALRLLPEEHEEQANEYTPPMHWLRMTNGITQLSEASIPLLNGQHESAAQLLAIAGGEPNYRDRAALFNPANSEPFLALIDWERFPEADLDDQSKVSYERTLHYISGIHRAVTVDRESPRTTFRRLISFGPLIPSHFITLVEQRRPRALVTLALFCAMIKAVDDHWVYYGLAEREVYGIQSLTSGGAVGNGMAIVTTATRPQGTLINGRSVPCQSKKQKSQFI</sequence>